<feature type="transmembrane region" description="Helical" evidence="9">
    <location>
        <begin position="12"/>
        <end position="31"/>
    </location>
</feature>
<feature type="domain" description="MotA/TolQ/ExbB proton channel" evidence="10">
    <location>
        <begin position="90"/>
        <end position="180"/>
    </location>
</feature>
<protein>
    <submittedName>
        <fullName evidence="11">Biopolymer transport protein ExbB</fullName>
    </submittedName>
</protein>
<keyword evidence="3" id="KW-1003">Cell membrane</keyword>
<evidence type="ECO:0000256" key="2">
    <source>
        <dbReference type="ARBA" id="ARBA00022448"/>
    </source>
</evidence>
<feature type="transmembrane region" description="Helical" evidence="9">
    <location>
        <begin position="105"/>
        <end position="131"/>
    </location>
</feature>
<dbReference type="GO" id="GO:0017038">
    <property type="term" value="P:protein import"/>
    <property type="evidence" value="ECO:0007669"/>
    <property type="project" value="TreeGrafter"/>
</dbReference>
<evidence type="ECO:0000259" key="10">
    <source>
        <dbReference type="Pfam" id="PF01618"/>
    </source>
</evidence>
<name>A0A1I1ZAC7_9FIRM</name>
<dbReference type="OrthoDB" id="4045at2"/>
<keyword evidence="2 8" id="KW-0813">Transport</keyword>
<evidence type="ECO:0000256" key="6">
    <source>
        <dbReference type="ARBA" id="ARBA00022989"/>
    </source>
</evidence>
<sequence length="200" mass="21732">MFADLWVTFQKGGYVMYPILACSVFSVALAAERFLFYNHCDTEDSFVSRLGAMLQTSEKETAEKAGNVEGDCARLTEYYLSHKQAGMTGVETQANIMLDSYNDHLVFLSMIVTISPLLGLLGTIIGMINSFKVFDLRAGQPFAITAGIGEALIATAFGLIVAILAMVLYGALKYRSSVLGKKIMKCCTALELHANGGETR</sequence>
<evidence type="ECO:0000256" key="8">
    <source>
        <dbReference type="RuleBase" id="RU004057"/>
    </source>
</evidence>
<dbReference type="RefSeq" id="WP_093913021.1">
    <property type="nucleotide sequence ID" value="NZ_FONL01000003.1"/>
</dbReference>
<evidence type="ECO:0000256" key="9">
    <source>
        <dbReference type="SAM" id="Phobius"/>
    </source>
</evidence>
<gene>
    <name evidence="11" type="ORF">SAMN05216245_103202</name>
</gene>
<evidence type="ECO:0000256" key="7">
    <source>
        <dbReference type="ARBA" id="ARBA00023136"/>
    </source>
</evidence>
<keyword evidence="7 9" id="KW-0472">Membrane</keyword>
<keyword evidence="4 9" id="KW-0812">Transmembrane</keyword>
<feature type="transmembrane region" description="Helical" evidence="9">
    <location>
        <begin position="151"/>
        <end position="172"/>
    </location>
</feature>
<dbReference type="Pfam" id="PF01618">
    <property type="entry name" value="MotA_ExbB"/>
    <property type="match status" value="1"/>
</dbReference>
<keyword evidence="12" id="KW-1185">Reference proteome</keyword>
<keyword evidence="6 9" id="KW-1133">Transmembrane helix</keyword>
<comment type="subcellular location">
    <subcellularLocation>
        <location evidence="1">Cell membrane</location>
        <topology evidence="1">Multi-pass membrane protein</topology>
    </subcellularLocation>
    <subcellularLocation>
        <location evidence="8">Membrane</location>
        <topology evidence="8">Multi-pass membrane protein</topology>
    </subcellularLocation>
</comment>
<comment type="similarity">
    <text evidence="8">Belongs to the exbB/tolQ family.</text>
</comment>
<evidence type="ECO:0000256" key="3">
    <source>
        <dbReference type="ARBA" id="ARBA00022475"/>
    </source>
</evidence>
<dbReference type="Proteomes" id="UP000198896">
    <property type="component" value="Unassembled WGS sequence"/>
</dbReference>
<dbReference type="InterPro" id="IPR002898">
    <property type="entry name" value="MotA_ExbB_proton_chnl"/>
</dbReference>
<dbReference type="GO" id="GO:0005886">
    <property type="term" value="C:plasma membrane"/>
    <property type="evidence" value="ECO:0007669"/>
    <property type="project" value="UniProtKB-SubCell"/>
</dbReference>
<reference evidence="11 12" key="1">
    <citation type="submission" date="2016-10" db="EMBL/GenBank/DDBJ databases">
        <authorList>
            <person name="de Groot N.N."/>
        </authorList>
    </citation>
    <scope>NUCLEOTIDE SEQUENCE [LARGE SCALE GENOMIC DNA]</scope>
    <source>
        <strain evidence="11 12">DSM 9236</strain>
    </source>
</reference>
<organism evidence="11 12">
    <name type="scientific">Succiniclasticum ruminis DSM 9236</name>
    <dbReference type="NCBI Taxonomy" id="1123323"/>
    <lineage>
        <taxon>Bacteria</taxon>
        <taxon>Bacillati</taxon>
        <taxon>Bacillota</taxon>
        <taxon>Negativicutes</taxon>
        <taxon>Acidaminococcales</taxon>
        <taxon>Acidaminococcaceae</taxon>
        <taxon>Succiniclasticum</taxon>
    </lineage>
</organism>
<keyword evidence="5 8" id="KW-0653">Protein transport</keyword>
<proteinExistence type="inferred from homology"/>
<dbReference type="EMBL" id="FONL01000003">
    <property type="protein sequence ID" value="SFE28716.1"/>
    <property type="molecule type" value="Genomic_DNA"/>
</dbReference>
<dbReference type="PANTHER" id="PTHR30625:SF15">
    <property type="entry name" value="BIOPOLYMER TRANSPORT PROTEIN EXBB"/>
    <property type="match status" value="1"/>
</dbReference>
<dbReference type="PANTHER" id="PTHR30625">
    <property type="entry name" value="PROTEIN TOLQ"/>
    <property type="match status" value="1"/>
</dbReference>
<evidence type="ECO:0000313" key="12">
    <source>
        <dbReference type="Proteomes" id="UP000198896"/>
    </source>
</evidence>
<evidence type="ECO:0000256" key="1">
    <source>
        <dbReference type="ARBA" id="ARBA00004651"/>
    </source>
</evidence>
<evidence type="ECO:0000256" key="4">
    <source>
        <dbReference type="ARBA" id="ARBA00022692"/>
    </source>
</evidence>
<accession>A0A1I1ZAC7</accession>
<evidence type="ECO:0000256" key="5">
    <source>
        <dbReference type="ARBA" id="ARBA00022927"/>
    </source>
</evidence>
<dbReference type="InterPro" id="IPR050790">
    <property type="entry name" value="ExbB/TolQ_transport"/>
</dbReference>
<dbReference type="AlphaFoldDB" id="A0A1I1ZAC7"/>
<evidence type="ECO:0000313" key="11">
    <source>
        <dbReference type="EMBL" id="SFE28716.1"/>
    </source>
</evidence>
<dbReference type="STRING" id="1123323.SAMN05216245_103202"/>